<dbReference type="EMBL" id="AALC02000042">
    <property type="protein sequence ID" value="EEQ05821.1"/>
    <property type="molecule type" value="Genomic_DNA"/>
</dbReference>
<evidence type="ECO:0000256" key="1">
    <source>
        <dbReference type="ARBA" id="ARBA00038494"/>
    </source>
</evidence>
<feature type="domain" description="GT44" evidence="3">
    <location>
        <begin position="63"/>
        <end position="405"/>
    </location>
</feature>
<reference evidence="4" key="1">
    <citation type="submission" date="2008-12" db="EMBL/GenBank/DDBJ databases">
        <title>Annotation of the Yersinia bercovieri ATCC 43970 genome.</title>
        <authorList>
            <person name="Read T.D."/>
            <person name="Akmal A."/>
            <person name="Bishop-Lilly K."/>
            <person name="Chen P.E."/>
            <person name="Cook C."/>
            <person name="Kiley M.P."/>
            <person name="Lentz S."/>
            <person name="Mateczun A."/>
            <person name="Nagarajan N."/>
            <person name="Nolan N."/>
            <person name="Osborne B.I."/>
            <person name="Pop M."/>
            <person name="Sozhamannan S."/>
            <person name="Stewart A.C."/>
            <person name="Sulakvelidze A."/>
            <person name="Thomason B."/>
            <person name="Willner K."/>
            <person name="Zwick M.E."/>
        </authorList>
    </citation>
    <scope>NUCLEOTIDE SEQUENCE [LARGE SCALE GENOMIC DNA]</scope>
    <source>
        <strain evidence="4">ATCC 43970</strain>
    </source>
</reference>
<organism evidence="4 5">
    <name type="scientific">Yersinia bercovieri ATCC 43970</name>
    <dbReference type="NCBI Taxonomy" id="349968"/>
    <lineage>
        <taxon>Bacteria</taxon>
        <taxon>Pseudomonadati</taxon>
        <taxon>Pseudomonadota</taxon>
        <taxon>Gammaproteobacteria</taxon>
        <taxon>Enterobacterales</taxon>
        <taxon>Yersiniaceae</taxon>
        <taxon>Yersinia</taxon>
    </lineage>
</organism>
<gene>
    <name evidence="4" type="ORF">yberc0001_36060</name>
</gene>
<dbReference type="CDD" id="cd02511">
    <property type="entry name" value="Beta4Glucosyltransferase"/>
    <property type="match status" value="1"/>
</dbReference>
<dbReference type="InterPro" id="IPR001173">
    <property type="entry name" value="Glyco_trans_2-like"/>
</dbReference>
<evidence type="ECO:0000313" key="4">
    <source>
        <dbReference type="EMBL" id="EEQ05821.1"/>
    </source>
</evidence>
<proteinExistence type="inferred from homology"/>
<dbReference type="InterPro" id="IPR024770">
    <property type="entry name" value="TcdA/TcdB_cat"/>
</dbReference>
<dbReference type="Pfam" id="PF12919">
    <property type="entry name" value="TcdA_TcdB"/>
    <property type="match status" value="1"/>
</dbReference>
<accession>A0ABM9XWN1</accession>
<evidence type="ECO:0000259" key="2">
    <source>
        <dbReference type="Pfam" id="PF00535"/>
    </source>
</evidence>
<name>A0ABM9XWN1_YERBE</name>
<evidence type="ECO:0008006" key="6">
    <source>
        <dbReference type="Google" id="ProtNLM"/>
    </source>
</evidence>
<dbReference type="InterPro" id="IPR029044">
    <property type="entry name" value="Nucleotide-diphossugar_trans"/>
</dbReference>
<comment type="similarity">
    <text evidence="1">Belongs to the glycosyltransferase 2 family. WaaE/KdtX subfamily.</text>
</comment>
<dbReference type="PANTHER" id="PTHR43630">
    <property type="entry name" value="POLY-BETA-1,6-N-ACETYL-D-GLUCOSAMINE SYNTHASE"/>
    <property type="match status" value="1"/>
</dbReference>
<dbReference type="Pfam" id="PF00535">
    <property type="entry name" value="Glycos_transf_2"/>
    <property type="match status" value="1"/>
</dbReference>
<dbReference type="Proteomes" id="UP000010319">
    <property type="component" value="Unassembled WGS sequence"/>
</dbReference>
<protein>
    <recommendedName>
        <fullName evidence="6">Glycosyltransferase, group 2 family protein</fullName>
    </recommendedName>
</protein>
<dbReference type="Gene3D" id="3.90.550.10">
    <property type="entry name" value="Spore Coat Polysaccharide Biosynthesis Protein SpsA, Chain A"/>
    <property type="match status" value="1"/>
</dbReference>
<evidence type="ECO:0000313" key="5">
    <source>
        <dbReference type="Proteomes" id="UP000010319"/>
    </source>
</evidence>
<feature type="domain" description="Glycosyltransferase 2-like" evidence="2">
    <location>
        <begin position="479"/>
        <end position="565"/>
    </location>
</feature>
<evidence type="ECO:0000259" key="3">
    <source>
        <dbReference type="Pfam" id="PF12919"/>
    </source>
</evidence>
<dbReference type="SUPFAM" id="SSF53448">
    <property type="entry name" value="Nucleotide-diphospho-sugar transferases"/>
    <property type="match status" value="2"/>
</dbReference>
<keyword evidence="5" id="KW-1185">Reference proteome</keyword>
<dbReference type="Gene3D" id="3.90.550.20">
    <property type="match status" value="1"/>
</dbReference>
<comment type="caution">
    <text evidence="4">The sequence shown here is derived from an EMBL/GenBank/DDBJ whole genome shotgun (WGS) entry which is preliminary data.</text>
</comment>
<sequence>MDVRLSNPARDSVNKNDVVAALRKGINDFHHQYPELDSDDLLKANALSALATLQSGKKAVPNIIHFLWIGDLTKTHYEYIELWIKTNPEKTFNLWSDPSSSSCLDFHNTLKEHIKENKCDNPELSLLKLKNKAYHYIVNNITHDKNFNVVANSFLIKNKISKTINKKVFSGKGYNTYNNILLHDKDIPSLFTDEFEEYKKYYYYEVILRGNLTCASDIVRLILLYKFGGIYIDIDTLPYLDNIFLETNKLISSAKYSNDENLALAKSEGVLSKLNNDNKIADNIEHYINLIHDTPRNVKDQITNSIFNDLSTFSLKEIKPLGDVLVYENFLSLSSLVFLNGVYFNNIICSCAKSKALMIILMSIKKRYRYIEKNNALFNIKTNSKNNGYLARLLEYRYDEFRKTNFVTQSLTGPRLICEVLLALSYKVLELDDDISPLLIATFMQNDSFGIAFLKQNMDTPLGLTSTLENSKNDILGISALILSYNEENTISTAIDSVIDLVDEIVVVDTGSTDNTVEKVLGYTSKVVLYKTSWNDDFSEIRNYGISVTQNPWCIVLDADEYIDEVCRPIFKDEFYKIINEDSDRLYAPFIDNLNGTYLTNNARIFKKRPSLKYRGKVHEYLDADNDFLIAIPQIKINHTGYLSEVYHDKNKHGRNKNILSKQIFLEPENPRWKYFMLRYLACDDAEHSSILDFFGSLPLPYEPSIEVYALNVKIMLIKKLMRESKYHDARCHAQVLFEHYTDKITALLYASCKYFEARNNFMLIINEVETIYSSLESKIDDEYIFEKTDDEITKKMMKDIFLYKNIE</sequence>
<dbReference type="PANTHER" id="PTHR43630:SF2">
    <property type="entry name" value="GLYCOSYLTRANSFERASE"/>
    <property type="match status" value="1"/>
</dbReference>
<dbReference type="RefSeq" id="WP_005276910.1">
    <property type="nucleotide sequence ID" value="NZ_AALC02000042.1"/>
</dbReference>